<dbReference type="PANTHER" id="PTHR33116">
    <property type="entry name" value="REVERSE TRANSCRIPTASE ZINC-BINDING DOMAIN-CONTAINING PROTEIN-RELATED-RELATED"/>
    <property type="match status" value="1"/>
</dbReference>
<proteinExistence type="predicted"/>
<protein>
    <recommendedName>
        <fullName evidence="1">Reverse transcriptase zinc-binding domain-containing protein</fullName>
    </recommendedName>
</protein>
<reference evidence="2 3" key="1">
    <citation type="submission" date="2021-07" db="EMBL/GenBank/DDBJ databases">
        <authorList>
            <consortium name="Genoscope - CEA"/>
            <person name="William W."/>
        </authorList>
    </citation>
    <scope>NUCLEOTIDE SEQUENCE [LARGE SCALE GENOMIC DNA]</scope>
</reference>
<dbReference type="AlphaFoldDB" id="A0A8D9GPH8"/>
<evidence type="ECO:0000313" key="2">
    <source>
        <dbReference type="EMBL" id="CAG7884402.1"/>
    </source>
</evidence>
<evidence type="ECO:0000313" key="3">
    <source>
        <dbReference type="Proteomes" id="UP000694005"/>
    </source>
</evidence>
<dbReference type="PANTHER" id="PTHR33116:SF80">
    <property type="entry name" value="REVERSE TRANSCRIPTASE ZINC-BINDING DOMAIN-CONTAINING PROTEIN"/>
    <property type="match status" value="1"/>
</dbReference>
<dbReference type="Gramene" id="A03p57450.2_BraZ1">
    <property type="protein sequence ID" value="A03p57450.2_BraZ1.CDS.1"/>
    <property type="gene ID" value="A03g57450.2_BraZ1"/>
</dbReference>
<dbReference type="InterPro" id="IPR026960">
    <property type="entry name" value="RVT-Znf"/>
</dbReference>
<feature type="domain" description="Reverse transcriptase zinc-binding" evidence="1">
    <location>
        <begin position="241"/>
        <end position="325"/>
    </location>
</feature>
<dbReference type="Pfam" id="PF13966">
    <property type="entry name" value="zf-RVT"/>
    <property type="match status" value="1"/>
</dbReference>
<feature type="non-terminal residue" evidence="2">
    <location>
        <position position="1"/>
    </location>
</feature>
<dbReference type="EMBL" id="LS974619">
    <property type="protein sequence ID" value="CAG7884402.1"/>
    <property type="molecule type" value="Genomic_DNA"/>
</dbReference>
<sequence>SWTVKTLSFAGRLLLIKTVIAGITNFWCSNFLLPKTCIARINSLCGMFLWKGSIEGHHTAKVSWEVVTRSKDAGGLGIKDLGAWNRACCIKLIWMLFFQGGSVWVAWFTSEVLQGSLSNYWTVKTSVNNSWLANKLIKMCGEVYTWIKMRVGNGATCRFWTDHWSPFGSLQDYFSQDRASRQGIPLDVTLSDLYRSETWVLPRARSEAMVQVQTFLTTLVLHEGMEDSYEWIVNGVRSKRYKTAQIYWEIKGAEAQVPWATVVWTKGGIPKHNFLAWLFMLNRCPTRDRLLAWGLPVDGTCLLCNLGPESRDHLYFQCPYSYRIWSEISRRCSTTPSRSWQDTVTQMSALSRNRHAKRLILLCWQAVIYLLWRERNQRLHNQRFLTENEIIASLNRLIKDRILSFRSSSPSLSSFLMQRWLITEVINTMDHS</sequence>
<gene>
    <name evidence="2" type="ORF">BRAPAZ1V2_A03P57450.2</name>
</gene>
<evidence type="ECO:0000259" key="1">
    <source>
        <dbReference type="Pfam" id="PF13966"/>
    </source>
</evidence>
<dbReference type="Proteomes" id="UP000694005">
    <property type="component" value="Chromosome A03"/>
</dbReference>
<organism evidence="2 3">
    <name type="scientific">Brassica campestris</name>
    <name type="common">Field mustard</name>
    <dbReference type="NCBI Taxonomy" id="3711"/>
    <lineage>
        <taxon>Eukaryota</taxon>
        <taxon>Viridiplantae</taxon>
        <taxon>Streptophyta</taxon>
        <taxon>Embryophyta</taxon>
        <taxon>Tracheophyta</taxon>
        <taxon>Spermatophyta</taxon>
        <taxon>Magnoliopsida</taxon>
        <taxon>eudicotyledons</taxon>
        <taxon>Gunneridae</taxon>
        <taxon>Pentapetalae</taxon>
        <taxon>rosids</taxon>
        <taxon>malvids</taxon>
        <taxon>Brassicales</taxon>
        <taxon>Brassicaceae</taxon>
        <taxon>Brassiceae</taxon>
        <taxon>Brassica</taxon>
    </lineage>
</organism>
<accession>A0A8D9GPH8</accession>
<name>A0A8D9GPH8_BRACM</name>